<dbReference type="SUPFAM" id="SSF55729">
    <property type="entry name" value="Acyl-CoA N-acyltransferases (Nat)"/>
    <property type="match status" value="1"/>
</dbReference>
<dbReference type="Gene3D" id="3.40.630.30">
    <property type="match status" value="1"/>
</dbReference>
<dbReference type="NCBIfam" id="TIGR03590">
    <property type="entry name" value="PseG"/>
    <property type="match status" value="1"/>
</dbReference>
<gene>
    <name evidence="2" type="primary">pseG</name>
    <name evidence="2" type="ORF">J9253_00265</name>
</gene>
<organism evidence="2 3">
    <name type="scientific">Thiothrix litoralis</name>
    <dbReference type="NCBI Taxonomy" id="2891210"/>
    <lineage>
        <taxon>Bacteria</taxon>
        <taxon>Pseudomonadati</taxon>
        <taxon>Pseudomonadota</taxon>
        <taxon>Gammaproteobacteria</taxon>
        <taxon>Thiotrichales</taxon>
        <taxon>Thiotrichaceae</taxon>
        <taxon>Thiothrix</taxon>
    </lineage>
</organism>
<protein>
    <submittedName>
        <fullName evidence="2">UDP-2,4-diacetamido-2,4, 6-trideoxy-beta-L-altropyranose hydrolase</fullName>
        <ecNumber evidence="2">3.6.1.57</ecNumber>
    </submittedName>
</protein>
<evidence type="ECO:0000313" key="3">
    <source>
        <dbReference type="Proteomes" id="UP000672039"/>
    </source>
</evidence>
<dbReference type="PANTHER" id="PTHR43415:SF3">
    <property type="entry name" value="GNAT-FAMILY ACETYLTRANSFERASE"/>
    <property type="match status" value="1"/>
</dbReference>
<accession>A0ABX7WS17</accession>
<name>A0ABX7WS17_9GAMM</name>
<evidence type="ECO:0000259" key="1">
    <source>
        <dbReference type="PROSITE" id="PS51186"/>
    </source>
</evidence>
<reference evidence="2 3" key="1">
    <citation type="submission" date="2021-04" db="EMBL/GenBank/DDBJ databases">
        <title>Genomics, taxonomy and metabolism of representatives of sulfur bacteria of the genus Thiothrix: Thiothrix fructosivorans QT, Thiothrix unzii A1T and three new species, Thiothrix subterranea sp. nov., Thiothrix litoralis sp. nov. and 'Candidatus Thiothrix anitrata' sp. nov.</title>
        <authorList>
            <person name="Ravin N.V."/>
            <person name="Smolyakov D."/>
            <person name="Rudenko T.S."/>
            <person name="Mardanov A.V."/>
            <person name="Beletsky A.V."/>
            <person name="Markov N.D."/>
            <person name="Fomenkov A.I."/>
            <person name="Roberts R.J."/>
            <person name="Karnachuk O.V."/>
            <person name="Novikov A."/>
            <person name="Grabovich M.Y."/>
        </authorList>
    </citation>
    <scope>NUCLEOTIDE SEQUENCE [LARGE SCALE GENOMIC DNA]</scope>
    <source>
        <strain evidence="2 3">AS</strain>
    </source>
</reference>
<dbReference type="Pfam" id="PF13420">
    <property type="entry name" value="Acetyltransf_4"/>
    <property type="match status" value="1"/>
</dbReference>
<dbReference type="SUPFAM" id="SSF53756">
    <property type="entry name" value="UDP-Glycosyltransferase/glycogen phosphorylase"/>
    <property type="match status" value="1"/>
</dbReference>
<keyword evidence="3" id="KW-1185">Reference proteome</keyword>
<dbReference type="PROSITE" id="PS51186">
    <property type="entry name" value="GNAT"/>
    <property type="match status" value="1"/>
</dbReference>
<dbReference type="InterPro" id="IPR016181">
    <property type="entry name" value="Acyl_CoA_acyltransferase"/>
</dbReference>
<dbReference type="Pfam" id="PF04101">
    <property type="entry name" value="Glyco_tran_28_C"/>
    <property type="match status" value="1"/>
</dbReference>
<sequence>MVVIFRADASIQIGSGHVMRCLTLADALKNEGANCTFICREHSGNMLALIQSKGHGLVALPTKEANTSLTSQYPRQEYLSWLGATPDEDAEQTIVAIQSLTTDKPAWLIVDHYALDRDWEKQLRPYCQKIMVIDDLADRQHDCDLLLDQTFGRDERDYQALVPEHCTIFTGSYYALLRPEFAQWREYSLQRRQQPQLKQLLITLGGMDKNNVTGQVLTTLANSQLPNDCHITIVMGEHAPWLESIKAQAQQLPWSTEVRVNVTHMAELMANSDLCIGAAGSTTWERCCLGLPTIMLVLAENQRKIADELDRKDIAYIIYHVAKLSHKLNTILTGISSDLRNKAEKTSIICDGLGTKRISHHLVGGSFIRRMKTSDLQLVRQWRNHPSVRSCMFNQNEISQDEHEQWFLEKSHQQNQFLLLFENQGEPQGFISFNVKDNLEADWGFYKAPDSPQGTGKLLGNYVLDYAFKKIGLAKVNAQVIQYNQSSLAYHQKLGFLKEKTVKDGYSDGNSHHDVIHFSLPSKIWLKREHEKST</sequence>
<dbReference type="InterPro" id="IPR007235">
    <property type="entry name" value="Glyco_trans_28_C"/>
</dbReference>
<dbReference type="PANTHER" id="PTHR43415">
    <property type="entry name" value="SPERMIDINE N(1)-ACETYLTRANSFERASE"/>
    <property type="match status" value="1"/>
</dbReference>
<dbReference type="GO" id="GO:0016787">
    <property type="term" value="F:hydrolase activity"/>
    <property type="evidence" value="ECO:0007669"/>
    <property type="project" value="UniProtKB-KW"/>
</dbReference>
<keyword evidence="2" id="KW-0378">Hydrolase</keyword>
<dbReference type="InterPro" id="IPR000182">
    <property type="entry name" value="GNAT_dom"/>
</dbReference>
<dbReference type="InterPro" id="IPR020036">
    <property type="entry name" value="PseH"/>
</dbReference>
<proteinExistence type="predicted"/>
<dbReference type="NCBIfam" id="TIGR03585">
    <property type="entry name" value="PseH"/>
    <property type="match status" value="1"/>
</dbReference>
<dbReference type="EMBL" id="CP072801">
    <property type="protein sequence ID" value="QTR46435.1"/>
    <property type="molecule type" value="Genomic_DNA"/>
</dbReference>
<dbReference type="Proteomes" id="UP000672039">
    <property type="component" value="Chromosome"/>
</dbReference>
<dbReference type="Gene3D" id="3.40.50.11190">
    <property type="match status" value="1"/>
</dbReference>
<dbReference type="Gene3D" id="3.40.50.2000">
    <property type="entry name" value="Glycogen Phosphorylase B"/>
    <property type="match status" value="1"/>
</dbReference>
<feature type="domain" description="N-acetyltransferase" evidence="1">
    <location>
        <begin position="366"/>
        <end position="521"/>
    </location>
</feature>
<dbReference type="RefSeq" id="WP_210222771.1">
    <property type="nucleotide sequence ID" value="NZ_CP072801.1"/>
</dbReference>
<dbReference type="InterPro" id="IPR020023">
    <property type="entry name" value="PseG"/>
</dbReference>
<dbReference type="EC" id="3.6.1.57" evidence="2"/>
<evidence type="ECO:0000313" key="2">
    <source>
        <dbReference type="EMBL" id="QTR46435.1"/>
    </source>
</evidence>